<dbReference type="AlphaFoldDB" id="A0A0F9HCA4"/>
<dbReference type="EMBL" id="LAZR01015506">
    <property type="protein sequence ID" value="KKM10713.1"/>
    <property type="molecule type" value="Genomic_DNA"/>
</dbReference>
<reference evidence="2" key="1">
    <citation type="journal article" date="2015" name="Nature">
        <title>Complex archaea that bridge the gap between prokaryotes and eukaryotes.</title>
        <authorList>
            <person name="Spang A."/>
            <person name="Saw J.H."/>
            <person name="Jorgensen S.L."/>
            <person name="Zaremba-Niedzwiedzka K."/>
            <person name="Martijn J."/>
            <person name="Lind A.E."/>
            <person name="van Eijk R."/>
            <person name="Schleper C."/>
            <person name="Guy L."/>
            <person name="Ettema T.J."/>
        </authorList>
    </citation>
    <scope>NUCLEOTIDE SEQUENCE</scope>
</reference>
<sequence length="32" mass="3746">MMATENQTNDRSHYNLKKPSSIDINHGFYFGE</sequence>
<proteinExistence type="predicted"/>
<accession>A0A0F9HCA4</accession>
<name>A0A0F9HCA4_9ZZZZ</name>
<organism evidence="2">
    <name type="scientific">marine sediment metagenome</name>
    <dbReference type="NCBI Taxonomy" id="412755"/>
    <lineage>
        <taxon>unclassified sequences</taxon>
        <taxon>metagenomes</taxon>
        <taxon>ecological metagenomes</taxon>
    </lineage>
</organism>
<feature type="region of interest" description="Disordered" evidence="1">
    <location>
        <begin position="1"/>
        <end position="20"/>
    </location>
</feature>
<evidence type="ECO:0000256" key="1">
    <source>
        <dbReference type="SAM" id="MobiDB-lite"/>
    </source>
</evidence>
<gene>
    <name evidence="2" type="ORF">LCGC14_1721790</name>
</gene>
<comment type="caution">
    <text evidence="2">The sequence shown here is derived from an EMBL/GenBank/DDBJ whole genome shotgun (WGS) entry which is preliminary data.</text>
</comment>
<protein>
    <submittedName>
        <fullName evidence="2">Uncharacterized protein</fullName>
    </submittedName>
</protein>
<evidence type="ECO:0000313" key="2">
    <source>
        <dbReference type="EMBL" id="KKM10713.1"/>
    </source>
</evidence>
<feature type="non-terminal residue" evidence="2">
    <location>
        <position position="32"/>
    </location>
</feature>